<organism evidence="7 8">
    <name type="scientific">Dipteronia dyeriana</name>
    <dbReference type="NCBI Taxonomy" id="168575"/>
    <lineage>
        <taxon>Eukaryota</taxon>
        <taxon>Viridiplantae</taxon>
        <taxon>Streptophyta</taxon>
        <taxon>Embryophyta</taxon>
        <taxon>Tracheophyta</taxon>
        <taxon>Spermatophyta</taxon>
        <taxon>Magnoliopsida</taxon>
        <taxon>eudicotyledons</taxon>
        <taxon>Gunneridae</taxon>
        <taxon>Pentapetalae</taxon>
        <taxon>rosids</taxon>
        <taxon>malvids</taxon>
        <taxon>Sapindales</taxon>
        <taxon>Sapindaceae</taxon>
        <taxon>Hippocastanoideae</taxon>
        <taxon>Acereae</taxon>
        <taxon>Dipteronia</taxon>
    </lineage>
</organism>
<evidence type="ECO:0000256" key="4">
    <source>
        <dbReference type="ARBA" id="ARBA00023239"/>
    </source>
</evidence>
<dbReference type="GO" id="GO:0016102">
    <property type="term" value="P:diterpenoid biosynthetic process"/>
    <property type="evidence" value="ECO:0007669"/>
    <property type="project" value="InterPro"/>
</dbReference>
<dbReference type="AlphaFoldDB" id="A0AAD9TNN2"/>
<dbReference type="InterPro" id="IPR001906">
    <property type="entry name" value="Terpene_synth_N"/>
</dbReference>
<name>A0AAD9TNN2_9ROSI</name>
<reference evidence="7" key="1">
    <citation type="journal article" date="2023" name="Plant J.">
        <title>Genome sequences and population genomics provide insights into the demographic history, inbreeding, and mutation load of two 'living fossil' tree species of Dipteronia.</title>
        <authorList>
            <person name="Feng Y."/>
            <person name="Comes H.P."/>
            <person name="Chen J."/>
            <person name="Zhu S."/>
            <person name="Lu R."/>
            <person name="Zhang X."/>
            <person name="Li P."/>
            <person name="Qiu J."/>
            <person name="Olsen K.M."/>
            <person name="Qiu Y."/>
        </authorList>
    </citation>
    <scope>NUCLEOTIDE SEQUENCE</scope>
    <source>
        <strain evidence="7">KIB01</strain>
    </source>
</reference>
<feature type="domain" description="Terpene synthase metal-binding" evidence="6">
    <location>
        <begin position="789"/>
        <end position="1030"/>
    </location>
</feature>
<comment type="cofactor">
    <cofactor evidence="1">
        <name>Mg(2+)</name>
        <dbReference type="ChEBI" id="CHEBI:18420"/>
    </cofactor>
</comment>
<dbReference type="Pfam" id="PF03936">
    <property type="entry name" value="Terpene_synth_C"/>
    <property type="match status" value="2"/>
</dbReference>
<dbReference type="FunFam" id="1.50.10.130:FF:000001">
    <property type="entry name" value="Isoprene synthase, chloroplastic"/>
    <property type="match status" value="2"/>
</dbReference>
<evidence type="ECO:0000259" key="5">
    <source>
        <dbReference type="Pfam" id="PF01397"/>
    </source>
</evidence>
<dbReference type="Proteomes" id="UP001280121">
    <property type="component" value="Unassembled WGS sequence"/>
</dbReference>
<dbReference type="SFLD" id="SFLDG01014">
    <property type="entry name" value="Terpene_Cyclase_Like_1_N-term"/>
    <property type="match status" value="2"/>
</dbReference>
<dbReference type="SFLD" id="SFLDS00005">
    <property type="entry name" value="Isoprenoid_Synthase_Type_I"/>
    <property type="match status" value="2"/>
</dbReference>
<evidence type="ECO:0000313" key="8">
    <source>
        <dbReference type="Proteomes" id="UP001280121"/>
    </source>
</evidence>
<dbReference type="InterPro" id="IPR036965">
    <property type="entry name" value="Terpene_synth_N_sf"/>
</dbReference>
<dbReference type="InterPro" id="IPR008930">
    <property type="entry name" value="Terpenoid_cyclase/PrenylTrfase"/>
</dbReference>
<feature type="domain" description="Terpene synthase metal-binding" evidence="6">
    <location>
        <begin position="274"/>
        <end position="514"/>
    </location>
</feature>
<sequence>MSPQVSAAATSVQNEDCNRRSANFHPSIWGDYFLSYASGDSLEADVTDVNVNHLESKEEIKRMLMVADDVTNKKPLQKLDLIDAIQRLGISYHFETEIDEILEKIHKDHHVAGLIYGNNVDDHLRSISLQFRLLRQHGHKISCDVFNKFKYSNGNFKESLVTDIKGMLSLYEATHLRVHGEDILEEALAFTTSHLKSMAAFPLINSPLLAEQVNGALKRPIRRGLQRLDARHYMPVYQEDPLHNKVLLTFAKLDFNILQKLHQKELSDISRWWKNLDFSRKLPFARDRVVECYFWILGVYFEPEYILARRILTKVIAMTSIIDDIYDVYGTIEELEIFTSAVERWDISAIDQLPEYMKCCYEALLDVYSENEKDFTREGKPYHIDYAKEAMKEIVRNYFWEAKWCHERHVPTMEEYMPVALVTSAYKMLATTSFVGMGDIVTKQAFEWLFTDPNKMVQASSLICRLMDDMVSHKFEQKRGHVASSVECFMNQHGATEEETCNEFRKQVRSAWKDINEECLLPTVVPMPLLTRVLNLARVIDVVYKDEDGYTHAGVILKDFVASLLINPKIDATVEREFEGLKEEVRSMLTSNTDKDFQKLCMINDVQRMGVAYHFEREIEDALESLHNDYNGDDNNLYTVALRFRLLRQQGYYVPFDAFNKFKDDQAGKFKESLIDDVDGMLCLFEAAHLGIRGEDVLDEALAFTTSHLESLVAHDKVSPRLAEQITHALNRPIRRSLPRLEAKYYINFYSGDAGSKNQTLLIKFAKLDFNMLQVQHQKELSRINEWWKSMDVKTNFSYARDRVVECYFWVMGVYFEPQYSFARIILTKVIAMASILDDTYDAYGTYDELELFTEAIQRWDINTIHDLPEYMKVIYRSLLDVYKEAEEVISKEGRSDCIQYPIQEVKKLVKAYCKEAKWCNEGYVPTTMEEHWNISLVTTGYPMLAITSFLGMGNIANKKVFQWSSNDYPNIIKASAIICRLMDDIVSHQFEQKRQHVVSGFECYMKQHRVSEGEVIKLFREKVFNAWKDVNQEFLKPTAVPIQILTRILNLSRVMDVVYKDDDGYTNSHVIKHYIDSLLLGPFLL</sequence>
<keyword evidence="8" id="KW-1185">Reference proteome</keyword>
<dbReference type="PANTHER" id="PTHR31225:SF221">
    <property type="entry name" value="(-)-GERMACRENE D SYNTHASE"/>
    <property type="match status" value="1"/>
</dbReference>
<feature type="domain" description="Terpene synthase N-terminal" evidence="5">
    <location>
        <begin position="28"/>
        <end position="217"/>
    </location>
</feature>
<comment type="caution">
    <text evidence="7">The sequence shown here is derived from an EMBL/GenBank/DDBJ whole genome shotgun (WGS) entry which is preliminary data.</text>
</comment>
<dbReference type="SUPFAM" id="SSF48576">
    <property type="entry name" value="Terpenoid synthases"/>
    <property type="match status" value="2"/>
</dbReference>
<dbReference type="SFLD" id="SFLDG01019">
    <property type="entry name" value="Terpene_Cyclase_Like_1_C_Termi"/>
    <property type="match status" value="2"/>
</dbReference>
<evidence type="ECO:0000256" key="3">
    <source>
        <dbReference type="ARBA" id="ARBA00022842"/>
    </source>
</evidence>
<gene>
    <name evidence="7" type="ORF">Ddye_027209</name>
</gene>
<dbReference type="InterPro" id="IPR005630">
    <property type="entry name" value="Terpene_synthase_metal-bd"/>
</dbReference>
<dbReference type="PANTHER" id="PTHR31225">
    <property type="entry name" value="OS04G0344100 PROTEIN-RELATED"/>
    <property type="match status" value="1"/>
</dbReference>
<dbReference type="SUPFAM" id="SSF48239">
    <property type="entry name" value="Terpenoid cyclases/Protein prenyltransferases"/>
    <property type="match status" value="2"/>
</dbReference>
<dbReference type="InterPro" id="IPR044814">
    <property type="entry name" value="Terpene_cyclase_plant_C1"/>
</dbReference>
<evidence type="ECO:0000256" key="2">
    <source>
        <dbReference type="ARBA" id="ARBA00022723"/>
    </source>
</evidence>
<keyword evidence="2" id="KW-0479">Metal-binding</keyword>
<dbReference type="CDD" id="cd00684">
    <property type="entry name" value="Terpene_cyclase_plant_C1"/>
    <property type="match status" value="2"/>
</dbReference>
<dbReference type="GO" id="GO:0010333">
    <property type="term" value="F:terpene synthase activity"/>
    <property type="evidence" value="ECO:0007669"/>
    <property type="project" value="InterPro"/>
</dbReference>
<evidence type="ECO:0008006" key="9">
    <source>
        <dbReference type="Google" id="ProtNLM"/>
    </source>
</evidence>
<evidence type="ECO:0000313" key="7">
    <source>
        <dbReference type="EMBL" id="KAK2639414.1"/>
    </source>
</evidence>
<proteinExistence type="predicted"/>
<dbReference type="InterPro" id="IPR050148">
    <property type="entry name" value="Terpene_synthase-like"/>
</dbReference>
<keyword evidence="4" id="KW-0456">Lyase</keyword>
<evidence type="ECO:0000259" key="6">
    <source>
        <dbReference type="Pfam" id="PF03936"/>
    </source>
</evidence>
<dbReference type="GO" id="GO:0000287">
    <property type="term" value="F:magnesium ion binding"/>
    <property type="evidence" value="ECO:0007669"/>
    <property type="project" value="InterPro"/>
</dbReference>
<keyword evidence="3" id="KW-0460">Magnesium</keyword>
<dbReference type="InterPro" id="IPR008949">
    <property type="entry name" value="Isoprenoid_synthase_dom_sf"/>
</dbReference>
<accession>A0AAD9TNN2</accession>
<dbReference type="EMBL" id="JANJYI010000008">
    <property type="protein sequence ID" value="KAK2639414.1"/>
    <property type="molecule type" value="Genomic_DNA"/>
</dbReference>
<protein>
    <recommendedName>
        <fullName evidence="9">(+)-delta-cadinene synthase</fullName>
    </recommendedName>
</protein>
<dbReference type="Gene3D" id="1.10.600.10">
    <property type="entry name" value="Farnesyl Diphosphate Synthase"/>
    <property type="match status" value="2"/>
</dbReference>
<dbReference type="Gene3D" id="1.50.10.130">
    <property type="entry name" value="Terpene synthase, N-terminal domain"/>
    <property type="match status" value="2"/>
</dbReference>
<feature type="domain" description="Terpene synthase N-terminal" evidence="5">
    <location>
        <begin position="570"/>
        <end position="730"/>
    </location>
</feature>
<dbReference type="FunFam" id="1.10.600.10:FF:000007">
    <property type="entry name" value="Isoprene synthase, chloroplastic"/>
    <property type="match status" value="2"/>
</dbReference>
<evidence type="ECO:0000256" key="1">
    <source>
        <dbReference type="ARBA" id="ARBA00001946"/>
    </source>
</evidence>
<dbReference type="Pfam" id="PF01397">
    <property type="entry name" value="Terpene_synth"/>
    <property type="match status" value="2"/>
</dbReference>
<dbReference type="InterPro" id="IPR034741">
    <property type="entry name" value="Terpene_cyclase-like_1_C"/>
</dbReference>